<name>A0A935IIG1_9MICO</name>
<reference evidence="1 2" key="1">
    <citation type="submission" date="2020-10" db="EMBL/GenBank/DDBJ databases">
        <title>Connecting structure to function with the recovery of over 1000 high-quality activated sludge metagenome-assembled genomes encoding full-length rRNA genes using long-read sequencing.</title>
        <authorList>
            <person name="Singleton C.M."/>
            <person name="Petriglieri F."/>
            <person name="Kristensen J.M."/>
            <person name="Kirkegaard R.H."/>
            <person name="Michaelsen T.Y."/>
            <person name="Andersen M.H."/>
            <person name="Karst S.M."/>
            <person name="Dueholm M.S."/>
            <person name="Nielsen P.H."/>
            <person name="Albertsen M."/>
        </authorList>
    </citation>
    <scope>NUCLEOTIDE SEQUENCE [LARGE SCALE GENOMIC DNA]</scope>
    <source>
        <strain evidence="1">Ega_18-Q3-R5-49_MAXAC.001</strain>
    </source>
</reference>
<evidence type="ECO:0000313" key="2">
    <source>
        <dbReference type="Proteomes" id="UP000726105"/>
    </source>
</evidence>
<accession>A0A935IIG1</accession>
<comment type="caution">
    <text evidence="1">The sequence shown here is derived from an EMBL/GenBank/DDBJ whole genome shotgun (WGS) entry which is preliminary data.</text>
</comment>
<evidence type="ECO:0000313" key="1">
    <source>
        <dbReference type="EMBL" id="MBK7271955.1"/>
    </source>
</evidence>
<protein>
    <submittedName>
        <fullName evidence="1">Uncharacterized protein</fullName>
    </submittedName>
</protein>
<dbReference type="EMBL" id="JADJIB010000001">
    <property type="protein sequence ID" value="MBK7271955.1"/>
    <property type="molecule type" value="Genomic_DNA"/>
</dbReference>
<organism evidence="1 2">
    <name type="scientific">Candidatus Phosphoribacter hodrii</name>
    <dbReference type="NCBI Taxonomy" id="2953743"/>
    <lineage>
        <taxon>Bacteria</taxon>
        <taxon>Bacillati</taxon>
        <taxon>Actinomycetota</taxon>
        <taxon>Actinomycetes</taxon>
        <taxon>Micrococcales</taxon>
        <taxon>Dermatophilaceae</taxon>
        <taxon>Candidatus Phosphoribacter</taxon>
    </lineage>
</organism>
<dbReference type="Proteomes" id="UP000726105">
    <property type="component" value="Unassembled WGS sequence"/>
</dbReference>
<gene>
    <name evidence="1" type="ORF">IPI13_01890</name>
</gene>
<dbReference type="AlphaFoldDB" id="A0A935IIG1"/>
<proteinExistence type="predicted"/>
<sequence>MPVVVVVVVVVVLDVPDVPMIGAAEAVPTRCQATARAAPVVATDATRWRTVFALGFHIRVSPF</sequence>